<evidence type="ECO:0000256" key="1">
    <source>
        <dbReference type="ARBA" id="ARBA00022723"/>
    </source>
</evidence>
<dbReference type="InterPro" id="IPR036226">
    <property type="entry name" value="LipOase_C_sf"/>
</dbReference>
<accession>A0ABV4WPK8</accession>
<name>A0ABV4WPK8_9CYAN</name>
<dbReference type="Gene3D" id="1.20.245.10">
    <property type="entry name" value="Lipoxygenase-1, Domain 5"/>
    <property type="match status" value="1"/>
</dbReference>
<dbReference type="PANTHER" id="PTHR11771">
    <property type="entry name" value="LIPOXYGENASE"/>
    <property type="match status" value="1"/>
</dbReference>
<keyword evidence="1" id="KW-0479">Metal-binding</keyword>
<dbReference type="Pfam" id="PF00305">
    <property type="entry name" value="Lipoxygenase"/>
    <property type="match status" value="1"/>
</dbReference>
<proteinExistence type="predicted"/>
<dbReference type="RefSeq" id="WP_413279029.1">
    <property type="nucleotide sequence ID" value="NZ_JBHFNT010000164.1"/>
</dbReference>
<dbReference type="SUPFAM" id="SSF48484">
    <property type="entry name" value="Lipoxigenase"/>
    <property type="match status" value="2"/>
</dbReference>
<reference evidence="4 5" key="1">
    <citation type="submission" date="2024-09" db="EMBL/GenBank/DDBJ databases">
        <title>Floridaenema gen nov. (Aerosakkonemataceae, Aerosakkonematales ord. nov., Cyanobacteria) from benthic tropical and subtropical fresh waters, with the description of four new species.</title>
        <authorList>
            <person name="Moretto J.A."/>
            <person name="Berthold D.E."/>
            <person name="Lefler F.W."/>
            <person name="Huang I.-S."/>
            <person name="Laughinghouse H. IV."/>
        </authorList>
    </citation>
    <scope>NUCLEOTIDE SEQUENCE [LARGE SCALE GENOMIC DNA]</scope>
    <source>
        <strain evidence="4 5">BLCC-F167</strain>
    </source>
</reference>
<dbReference type="PROSITE" id="PS51393">
    <property type="entry name" value="LIPOXYGENASE_3"/>
    <property type="match status" value="1"/>
</dbReference>
<protein>
    <submittedName>
        <fullName evidence="4">Lipoxygenase family protein</fullName>
    </submittedName>
</protein>
<organism evidence="4 5">
    <name type="scientific">Floridaenema evergladense BLCC-F167</name>
    <dbReference type="NCBI Taxonomy" id="3153639"/>
    <lineage>
        <taxon>Bacteria</taxon>
        <taxon>Bacillati</taxon>
        <taxon>Cyanobacteriota</taxon>
        <taxon>Cyanophyceae</taxon>
        <taxon>Oscillatoriophycideae</taxon>
        <taxon>Aerosakkonematales</taxon>
        <taxon>Aerosakkonemataceae</taxon>
        <taxon>Floridanema</taxon>
        <taxon>Floridanema evergladense</taxon>
    </lineage>
</organism>
<dbReference type="InterPro" id="IPR000907">
    <property type="entry name" value="LipOase"/>
</dbReference>
<dbReference type="Gene3D" id="2.60.40.3330">
    <property type="match status" value="1"/>
</dbReference>
<keyword evidence="2" id="KW-0560">Oxidoreductase</keyword>
<feature type="domain" description="Lipoxygenase" evidence="3">
    <location>
        <begin position="296"/>
        <end position="408"/>
    </location>
</feature>
<evidence type="ECO:0000313" key="5">
    <source>
        <dbReference type="Proteomes" id="UP001576780"/>
    </source>
</evidence>
<comment type="caution">
    <text evidence="4">The sequence shown here is derived from an EMBL/GenBank/DDBJ whole genome shotgun (WGS) entry which is preliminary data.</text>
</comment>
<evidence type="ECO:0000256" key="2">
    <source>
        <dbReference type="ARBA" id="ARBA00023002"/>
    </source>
</evidence>
<gene>
    <name evidence="4" type="ORF">ACE1CA_19165</name>
</gene>
<keyword evidence="5" id="KW-1185">Reference proteome</keyword>
<dbReference type="Proteomes" id="UP001576780">
    <property type="component" value="Unassembled WGS sequence"/>
</dbReference>
<dbReference type="EMBL" id="JBHFNT010000164">
    <property type="protein sequence ID" value="MFB2836656.1"/>
    <property type="molecule type" value="Genomic_DNA"/>
</dbReference>
<evidence type="ECO:0000259" key="3">
    <source>
        <dbReference type="PROSITE" id="PS51393"/>
    </source>
</evidence>
<sequence>MSKTKTIFDELKAVVVMKLLNTPIAQRLIEEKAAQKISKSQEDQPTKPIAQLHKATGQLTFSDTKKPLHNIGLELWDRDIGTPNDYLAKGITDQNGRFEIYYDPEKAGFKDAPDLELRVIDNRITFNSNNQPVYSNRIAYIIKGGDNVTEKVYDFGTLTVPYWQYNPESPFARIQLPNPEETPDDYAVGRKFQAYEAANTLTPIKAKHIIANTLNPNEPSITQIQADYPPNLTRELEKEIPGYTRSDEYFVLRILNGMNPCLLKRNKSNPNQFKVTFNWDNYEKDNEHDLNNVEAFFELKEGKLLPTAIVIQSRYPDSIAPHSPLKDPVTYTPNDGEKWLQAKRIFRTNSLFTGEVIEHYAKAHVQMEQYAVAVFRNLRKNPIRLMLSPHLKSIININRRGDDLLVEPKIGLFVTNGPLTYPGFLQMCKEVVATYDWKGWKPRQPLCEAHAYAKIANLYWQILTEYVDTFFQKYQQEIVQEWIEIRRLSDDLVEHSMAYQPIQGIMANTDSDYEWYDRNELDKPDLPRPTINGQVKVLRPITVSDSPSVADIDNLKELCRYVIFHTTLWHTWVNDSQTDEGGELAYNSLALRNGSFGSENDPAIAPDIIEATNQLYIFSVLNGIKYGLILKNEDDDVPEELRTNLARYKQQFSDLGYEVGNIRTLINI</sequence>
<evidence type="ECO:0000313" key="4">
    <source>
        <dbReference type="EMBL" id="MFB2836656.1"/>
    </source>
</evidence>
<dbReference type="InterPro" id="IPR038479">
    <property type="entry name" value="Transthyretin-like_sf"/>
</dbReference>
<dbReference type="InterPro" id="IPR013819">
    <property type="entry name" value="LipOase_C"/>
</dbReference>